<gene>
    <name evidence="2" type="ORF">OXX778_LOCUS5724</name>
</gene>
<dbReference type="InterPro" id="IPR024445">
    <property type="entry name" value="Tnp_ISXO2-like"/>
</dbReference>
<keyword evidence="3" id="KW-1185">Reference proteome</keyword>
<dbReference type="Proteomes" id="UP000663879">
    <property type="component" value="Unassembled WGS sequence"/>
</dbReference>
<accession>A0A813RUD5</accession>
<evidence type="ECO:0000259" key="1">
    <source>
        <dbReference type="Pfam" id="PF12762"/>
    </source>
</evidence>
<feature type="domain" description="ISXO2-like transposase" evidence="1">
    <location>
        <begin position="8"/>
        <end position="50"/>
    </location>
</feature>
<proteinExistence type="predicted"/>
<name>A0A813RUD5_9BILA</name>
<evidence type="ECO:0000313" key="3">
    <source>
        <dbReference type="Proteomes" id="UP000663879"/>
    </source>
</evidence>
<dbReference type="PANTHER" id="PTHR47163">
    <property type="entry name" value="DDE_TNP_IS1595 DOMAIN-CONTAINING PROTEIN"/>
    <property type="match status" value="1"/>
</dbReference>
<sequence>MLHFVDPEDGTHTNSIESIWCSAKTQFKQMRGVSRQYLSSYLDEFTWRKNISLERTDAVDSIIEVLGKTNVVIKSDDLAELMSGLTVQSTEPEILDVEDIDFEKLDLPLYEELALNEEQTESATLRNRLTTHTELSKASVSSITSHQSIVHQLISIFKKKNCPGKFKMSIVPDNCPSR</sequence>
<organism evidence="2 3">
    <name type="scientific">Brachionus calyciflorus</name>
    <dbReference type="NCBI Taxonomy" id="104777"/>
    <lineage>
        <taxon>Eukaryota</taxon>
        <taxon>Metazoa</taxon>
        <taxon>Spiralia</taxon>
        <taxon>Gnathifera</taxon>
        <taxon>Rotifera</taxon>
        <taxon>Eurotatoria</taxon>
        <taxon>Monogononta</taxon>
        <taxon>Pseudotrocha</taxon>
        <taxon>Ploima</taxon>
        <taxon>Brachionidae</taxon>
        <taxon>Brachionus</taxon>
    </lineage>
</organism>
<protein>
    <recommendedName>
        <fullName evidence="1">ISXO2-like transposase domain-containing protein</fullName>
    </recommendedName>
</protein>
<reference evidence="2" key="1">
    <citation type="submission" date="2021-02" db="EMBL/GenBank/DDBJ databases">
        <authorList>
            <person name="Nowell W R."/>
        </authorList>
    </citation>
    <scope>NUCLEOTIDE SEQUENCE</scope>
    <source>
        <strain evidence="2">Ploen Becks lab</strain>
    </source>
</reference>
<dbReference type="AlphaFoldDB" id="A0A813RUD5"/>
<dbReference type="EMBL" id="CAJNOC010000640">
    <property type="protein sequence ID" value="CAF0786081.1"/>
    <property type="molecule type" value="Genomic_DNA"/>
</dbReference>
<dbReference type="InterPro" id="IPR053164">
    <property type="entry name" value="IS1016-like_transposase"/>
</dbReference>
<dbReference type="OrthoDB" id="88449at2759"/>
<dbReference type="PANTHER" id="PTHR47163:SF2">
    <property type="entry name" value="SI:DKEY-17M8.2"/>
    <property type="match status" value="1"/>
</dbReference>
<evidence type="ECO:0000313" key="2">
    <source>
        <dbReference type="EMBL" id="CAF0786081.1"/>
    </source>
</evidence>
<dbReference type="Pfam" id="PF12762">
    <property type="entry name" value="DDE_Tnp_IS1595"/>
    <property type="match status" value="1"/>
</dbReference>
<comment type="caution">
    <text evidence="2">The sequence shown here is derived from an EMBL/GenBank/DDBJ whole genome shotgun (WGS) entry which is preliminary data.</text>
</comment>